<keyword evidence="5" id="KW-1185">Reference proteome</keyword>
<sequence length="251" mass="26352">MLSQGVHGIGRGPDGLPVATDDPGMTLVQLSVDRRGVWLRLRDGVRGLHVNGRPVKRMAMLRAGDSIYFEGVEMGLLGGVPSAAPTGSPDAATNADVRMVLRGLAGQYHGRCIPLDQTRLVGRAADCDIRIGEGGISGHHARLEPHGDGVVLRDEGSSAGTLVNGVAVRDALLRSGDQVVFEAQSRFVVEAPLGAGQQRSTALDAVDRDADPLELEGAGPAMSSVRRMPWLLLAALMLAGALSLLLMYGVR</sequence>
<dbReference type="SMART" id="SM00240">
    <property type="entry name" value="FHA"/>
    <property type="match status" value="1"/>
</dbReference>
<dbReference type="SUPFAM" id="SSF49879">
    <property type="entry name" value="SMAD/FHA domain"/>
    <property type="match status" value="2"/>
</dbReference>
<dbReference type="AlphaFoldDB" id="A0A3M8SPH7"/>
<dbReference type="PROSITE" id="PS50006">
    <property type="entry name" value="FHA_DOMAIN"/>
    <property type="match status" value="1"/>
</dbReference>
<dbReference type="InterPro" id="IPR000253">
    <property type="entry name" value="FHA_dom"/>
</dbReference>
<dbReference type="InterPro" id="IPR008984">
    <property type="entry name" value="SMAD_FHA_dom_sf"/>
</dbReference>
<feature type="transmembrane region" description="Helical" evidence="2">
    <location>
        <begin position="230"/>
        <end position="250"/>
    </location>
</feature>
<evidence type="ECO:0000256" key="2">
    <source>
        <dbReference type="SAM" id="Phobius"/>
    </source>
</evidence>
<keyword evidence="2" id="KW-1133">Transmembrane helix</keyword>
<comment type="caution">
    <text evidence="4">The sequence shown here is derived from an EMBL/GenBank/DDBJ whole genome shotgun (WGS) entry which is preliminary data.</text>
</comment>
<dbReference type="Gene3D" id="2.60.200.20">
    <property type="match status" value="1"/>
</dbReference>
<evidence type="ECO:0000259" key="3">
    <source>
        <dbReference type="PROSITE" id="PS50006"/>
    </source>
</evidence>
<dbReference type="CDD" id="cd00060">
    <property type="entry name" value="FHA"/>
    <property type="match status" value="2"/>
</dbReference>
<organism evidence="4 5">
    <name type="scientific">Montanilutibacter psychrotolerans</name>
    <dbReference type="NCBI Taxonomy" id="1327343"/>
    <lineage>
        <taxon>Bacteria</taxon>
        <taxon>Pseudomonadati</taxon>
        <taxon>Pseudomonadota</taxon>
        <taxon>Gammaproteobacteria</taxon>
        <taxon>Lysobacterales</taxon>
        <taxon>Lysobacteraceae</taxon>
        <taxon>Montanilutibacter</taxon>
    </lineage>
</organism>
<keyword evidence="2" id="KW-0812">Transmembrane</keyword>
<accession>A0A3M8SPH7</accession>
<dbReference type="Pfam" id="PF00498">
    <property type="entry name" value="FHA"/>
    <property type="match status" value="1"/>
</dbReference>
<gene>
    <name evidence="4" type="ORF">EER27_12000</name>
</gene>
<feature type="domain" description="FHA" evidence="3">
    <location>
        <begin position="119"/>
        <end position="168"/>
    </location>
</feature>
<evidence type="ECO:0000313" key="5">
    <source>
        <dbReference type="Proteomes" id="UP000267049"/>
    </source>
</evidence>
<reference evidence="4 5" key="1">
    <citation type="submission" date="2018-11" db="EMBL/GenBank/DDBJ databases">
        <title>Lysobacter cryohumiis sp. nov., isolated from soil in the Tianshan Mountains, Xinjiang, China.</title>
        <authorList>
            <person name="Luo Y."/>
            <person name="Sheng H."/>
        </authorList>
    </citation>
    <scope>NUCLEOTIDE SEQUENCE [LARGE SCALE GENOMIC DNA]</scope>
    <source>
        <strain evidence="4 5">ZS60</strain>
    </source>
</reference>
<feature type="region of interest" description="Disordered" evidence="1">
    <location>
        <begin position="1"/>
        <end position="20"/>
    </location>
</feature>
<proteinExistence type="predicted"/>
<keyword evidence="2" id="KW-0472">Membrane</keyword>
<dbReference type="EMBL" id="RIBS01000005">
    <property type="protein sequence ID" value="RNF83217.1"/>
    <property type="molecule type" value="Genomic_DNA"/>
</dbReference>
<name>A0A3M8SPH7_9GAMM</name>
<dbReference type="Proteomes" id="UP000267049">
    <property type="component" value="Unassembled WGS sequence"/>
</dbReference>
<evidence type="ECO:0000313" key="4">
    <source>
        <dbReference type="EMBL" id="RNF83217.1"/>
    </source>
</evidence>
<protein>
    <submittedName>
        <fullName evidence="4">FHA domain-containing protein</fullName>
    </submittedName>
</protein>
<evidence type="ECO:0000256" key="1">
    <source>
        <dbReference type="SAM" id="MobiDB-lite"/>
    </source>
</evidence>